<dbReference type="GO" id="GO:0043138">
    <property type="term" value="F:3'-5' DNA helicase activity"/>
    <property type="evidence" value="ECO:0007669"/>
    <property type="project" value="UniProtKB-EC"/>
</dbReference>
<dbReference type="GO" id="GO:0005829">
    <property type="term" value="C:cytosol"/>
    <property type="evidence" value="ECO:0007669"/>
    <property type="project" value="TreeGrafter"/>
</dbReference>
<dbReference type="Proteomes" id="UP000078302">
    <property type="component" value="Unassembled WGS sequence"/>
</dbReference>
<keyword evidence="6" id="KW-0238">DNA-binding</keyword>
<feature type="domain" description="UvrD-like helicase C-terminal" evidence="14">
    <location>
        <begin position="290"/>
        <end position="573"/>
    </location>
</feature>
<dbReference type="OrthoDB" id="5287170at2"/>
<dbReference type="Gene3D" id="1.10.10.160">
    <property type="match status" value="1"/>
</dbReference>
<evidence type="ECO:0000256" key="8">
    <source>
        <dbReference type="ARBA" id="ARBA00034617"/>
    </source>
</evidence>
<dbReference type="GO" id="GO:0033202">
    <property type="term" value="C:DNA helicase complex"/>
    <property type="evidence" value="ECO:0007669"/>
    <property type="project" value="TreeGrafter"/>
</dbReference>
<feature type="domain" description="UvrD-like helicase ATP-binding" evidence="13">
    <location>
        <begin position="7"/>
        <end position="289"/>
    </location>
</feature>
<protein>
    <recommendedName>
        <fullName evidence="9">DNA 3'-5' helicase</fullName>
        <ecNumber evidence="9">5.6.2.4</ecNumber>
    </recommendedName>
    <alternativeName>
        <fullName evidence="10">DNA 3'-5' helicase II</fullName>
    </alternativeName>
</protein>
<dbReference type="InterPro" id="IPR014017">
    <property type="entry name" value="DNA_helicase_UvrD-like_C"/>
</dbReference>
<dbReference type="CDD" id="cd17932">
    <property type="entry name" value="DEXQc_UvrD"/>
    <property type="match status" value="1"/>
</dbReference>
<dbReference type="AlphaFoldDB" id="A0A179BMM3"/>
<dbReference type="Pfam" id="PF13361">
    <property type="entry name" value="UvrD_C"/>
    <property type="match status" value="1"/>
</dbReference>
<evidence type="ECO:0000256" key="10">
    <source>
        <dbReference type="ARBA" id="ARBA00034923"/>
    </source>
</evidence>
<dbReference type="SUPFAM" id="SSF52540">
    <property type="entry name" value="P-loop containing nucleoside triphosphate hydrolases"/>
    <property type="match status" value="1"/>
</dbReference>
<dbReference type="InterPro" id="IPR027417">
    <property type="entry name" value="P-loop_NTPase"/>
</dbReference>
<accession>A0A179BMM3</accession>
<evidence type="ECO:0000313" key="15">
    <source>
        <dbReference type="EMBL" id="OAP92976.1"/>
    </source>
</evidence>
<keyword evidence="2 12" id="KW-0547">Nucleotide-binding</keyword>
<dbReference type="InterPro" id="IPR014016">
    <property type="entry name" value="UvrD-like_ATP-bd"/>
</dbReference>
<dbReference type="Pfam" id="PF00580">
    <property type="entry name" value="UvrD-helicase"/>
    <property type="match status" value="1"/>
</dbReference>
<dbReference type="EMBL" id="LVXZ01000023">
    <property type="protein sequence ID" value="OAP92976.1"/>
    <property type="molecule type" value="Genomic_DNA"/>
</dbReference>
<keyword evidence="4 12" id="KW-0347">Helicase</keyword>
<evidence type="ECO:0000256" key="7">
    <source>
        <dbReference type="ARBA" id="ARBA00023235"/>
    </source>
</evidence>
<feature type="binding site" evidence="12">
    <location>
        <begin position="28"/>
        <end position="35"/>
    </location>
    <ligand>
        <name>ATP</name>
        <dbReference type="ChEBI" id="CHEBI:30616"/>
    </ligand>
</feature>
<comment type="similarity">
    <text evidence="1">Belongs to the helicase family. UvrD subfamily.</text>
</comment>
<evidence type="ECO:0000313" key="16">
    <source>
        <dbReference type="Proteomes" id="UP000078302"/>
    </source>
</evidence>
<organism evidence="15 16">
    <name type="scientific">Acidithiobacillus ferrooxidans</name>
    <name type="common">Thiobacillus ferrooxidans</name>
    <dbReference type="NCBI Taxonomy" id="920"/>
    <lineage>
        <taxon>Bacteria</taxon>
        <taxon>Pseudomonadati</taxon>
        <taxon>Pseudomonadota</taxon>
        <taxon>Acidithiobacillia</taxon>
        <taxon>Acidithiobacillales</taxon>
        <taxon>Acidithiobacillaceae</taxon>
        <taxon>Acidithiobacillus</taxon>
    </lineage>
</organism>
<dbReference type="InterPro" id="IPR000212">
    <property type="entry name" value="DNA_helicase_UvrD/REP"/>
</dbReference>
<evidence type="ECO:0000259" key="14">
    <source>
        <dbReference type="PROSITE" id="PS51217"/>
    </source>
</evidence>
<dbReference type="RefSeq" id="WP_064218152.1">
    <property type="nucleotide sequence ID" value="NZ_LVXZ01000023.1"/>
</dbReference>
<keyword evidence="3 12" id="KW-0378">Hydrolase</keyword>
<comment type="catalytic activity">
    <reaction evidence="8">
        <text>Couples ATP hydrolysis with the unwinding of duplex DNA by translocating in the 3'-5' direction.</text>
        <dbReference type="EC" id="5.6.2.4"/>
    </reaction>
</comment>
<dbReference type="PANTHER" id="PTHR11070">
    <property type="entry name" value="UVRD / RECB / PCRA DNA HELICASE FAMILY MEMBER"/>
    <property type="match status" value="1"/>
</dbReference>
<reference evidence="15 16" key="1">
    <citation type="submission" date="2016-04" db="EMBL/GenBank/DDBJ databases">
        <title>Acidithiobacillus ferrooxidans genome sequencing and assembly.</title>
        <authorList>
            <person name="Zhou Z."/>
        </authorList>
    </citation>
    <scope>NUCLEOTIDE SEQUENCE [LARGE SCALE GENOMIC DNA]</scope>
    <source>
        <strain evidence="15 16">BY0502</strain>
    </source>
</reference>
<dbReference type="GO" id="GO:0005524">
    <property type="term" value="F:ATP binding"/>
    <property type="evidence" value="ECO:0007669"/>
    <property type="project" value="UniProtKB-UniRule"/>
</dbReference>
<dbReference type="InterPro" id="IPR013986">
    <property type="entry name" value="DExx_box_DNA_helicase_dom_sf"/>
</dbReference>
<evidence type="ECO:0000256" key="5">
    <source>
        <dbReference type="ARBA" id="ARBA00022840"/>
    </source>
</evidence>
<evidence type="ECO:0000256" key="4">
    <source>
        <dbReference type="ARBA" id="ARBA00022806"/>
    </source>
</evidence>
<dbReference type="Gene3D" id="1.10.486.10">
    <property type="entry name" value="PCRA, domain 4"/>
    <property type="match status" value="1"/>
</dbReference>
<dbReference type="EC" id="5.6.2.4" evidence="9"/>
<dbReference type="PROSITE" id="PS51198">
    <property type="entry name" value="UVRD_HELICASE_ATP_BIND"/>
    <property type="match status" value="1"/>
</dbReference>
<evidence type="ECO:0000256" key="9">
    <source>
        <dbReference type="ARBA" id="ARBA00034808"/>
    </source>
</evidence>
<gene>
    <name evidence="15" type="ORF">A4H96_02635</name>
</gene>
<keyword evidence="16" id="KW-1185">Reference proteome</keyword>
<evidence type="ECO:0000256" key="3">
    <source>
        <dbReference type="ARBA" id="ARBA00022801"/>
    </source>
</evidence>
<dbReference type="Gene3D" id="3.40.50.300">
    <property type="entry name" value="P-loop containing nucleotide triphosphate hydrolases"/>
    <property type="match status" value="2"/>
</dbReference>
<dbReference type="GO" id="GO:0000725">
    <property type="term" value="P:recombinational repair"/>
    <property type="evidence" value="ECO:0007669"/>
    <property type="project" value="TreeGrafter"/>
</dbReference>
<evidence type="ECO:0000256" key="12">
    <source>
        <dbReference type="PROSITE-ProRule" id="PRU00560"/>
    </source>
</evidence>
<evidence type="ECO:0000256" key="6">
    <source>
        <dbReference type="ARBA" id="ARBA00023125"/>
    </source>
</evidence>
<comment type="caution">
    <text evidence="15">The sequence shown here is derived from an EMBL/GenBank/DDBJ whole genome shotgun (WGS) entry which is preliminary data.</text>
</comment>
<proteinExistence type="inferred from homology"/>
<keyword evidence="5 12" id="KW-0067">ATP-binding</keyword>
<evidence type="ECO:0000259" key="13">
    <source>
        <dbReference type="PROSITE" id="PS51198"/>
    </source>
</evidence>
<evidence type="ECO:0000256" key="11">
    <source>
        <dbReference type="ARBA" id="ARBA00048988"/>
    </source>
</evidence>
<keyword evidence="7" id="KW-0413">Isomerase</keyword>
<comment type="catalytic activity">
    <reaction evidence="11">
        <text>ATP + H2O = ADP + phosphate + H(+)</text>
        <dbReference type="Rhea" id="RHEA:13065"/>
        <dbReference type="ChEBI" id="CHEBI:15377"/>
        <dbReference type="ChEBI" id="CHEBI:15378"/>
        <dbReference type="ChEBI" id="CHEBI:30616"/>
        <dbReference type="ChEBI" id="CHEBI:43474"/>
        <dbReference type="ChEBI" id="CHEBI:456216"/>
        <dbReference type="EC" id="5.6.2.4"/>
    </reaction>
</comment>
<sequence length="676" mass="75766">MDNPENGVNAPQKQAITSPIGQNALVLAGAGTGKTTVLTRRIAYLIKNGIHPHTIMAMTFTNKAASEMRNRLTAMVGEETAKSLLTGTFHSIGRRILIKHGKSIKLPDKFVILDESDCLSVIKRIFKQCNSADVEGEKPKDHLNWIRKWKDAGQFPEHTSPAFPASREFCRTTIYPQYQKELRRVNAVDFSDLIMLPNYIFDLFPEVAQAVQRGFTHIVADEFQDTSWEQYRLLGHLSRAGTQARVMAVGDDDQSIYGWRGATANVLQRFLKEYPGCEMHTLEQNYRCSPIILDAANAVISGNAERLAKALHTERTDGDAIQIYKARNREAEAERVALEITEGLQSGASVNDFAVLYRNNALSRAIEKSLVLAGIPYKVYGSLSFFQRAEIKDALAYLRLVQNRHDNEAFWRAANVPSRAIGDKTLEKLTESAKHMECSLWQAASAVSGTVGQKLTRFMNTVDKLAKAYDGDHLDQLMDTLVNGVGLKEHYVEKERETGETKCENLDELAQSAASFENKWRLGKSGIVSSLAVNHDDPLSEFLAEAVLDADIAERQSKLEDAVSLMSLHKAKGMEYADVFLIGLEDGTFPSARTEDMEEERRLFYVGITRAKHRLRISWAEMAGYGFSVIPQTESPFLQEIPEHLTHHARPQSTAVLRGDVAWQRKEHMKNHEDGL</sequence>
<evidence type="ECO:0000256" key="1">
    <source>
        <dbReference type="ARBA" id="ARBA00009922"/>
    </source>
</evidence>
<evidence type="ECO:0000256" key="2">
    <source>
        <dbReference type="ARBA" id="ARBA00022741"/>
    </source>
</evidence>
<dbReference type="PANTHER" id="PTHR11070:SF2">
    <property type="entry name" value="ATP-DEPENDENT DNA HELICASE SRS2"/>
    <property type="match status" value="1"/>
</dbReference>
<name>A0A179BMM3_ACIFR</name>
<dbReference type="PROSITE" id="PS51217">
    <property type="entry name" value="UVRD_HELICASE_CTER"/>
    <property type="match status" value="1"/>
</dbReference>
<dbReference type="GO" id="GO:0016887">
    <property type="term" value="F:ATP hydrolysis activity"/>
    <property type="evidence" value="ECO:0007669"/>
    <property type="project" value="RHEA"/>
</dbReference>
<dbReference type="GO" id="GO:0003677">
    <property type="term" value="F:DNA binding"/>
    <property type="evidence" value="ECO:0007669"/>
    <property type="project" value="UniProtKB-KW"/>
</dbReference>